<reference evidence="8 9" key="1">
    <citation type="submission" date="2023-04" db="EMBL/GenBank/DDBJ databases">
        <title>YMD61, complete Genome.</title>
        <authorList>
            <person name="Zhang J."/>
        </authorList>
    </citation>
    <scope>NUCLEOTIDE SEQUENCE [LARGE SCALE GENOMIC DNA]</scope>
    <source>
        <strain evidence="8 9">YMD61</strain>
    </source>
</reference>
<feature type="compositionally biased region" description="Polar residues" evidence="4">
    <location>
        <begin position="274"/>
        <end position="287"/>
    </location>
</feature>
<dbReference type="InterPro" id="IPR051310">
    <property type="entry name" value="MCP_chemotaxis"/>
</dbReference>
<feature type="region of interest" description="Disordered" evidence="4">
    <location>
        <begin position="505"/>
        <end position="563"/>
    </location>
</feature>
<feature type="transmembrane region" description="Helical" evidence="5">
    <location>
        <begin position="12"/>
        <end position="32"/>
    </location>
</feature>
<keyword evidence="5" id="KW-0472">Membrane</keyword>
<evidence type="ECO:0000256" key="3">
    <source>
        <dbReference type="PROSITE-ProRule" id="PRU00284"/>
    </source>
</evidence>
<dbReference type="InterPro" id="IPR004089">
    <property type="entry name" value="MCPsignal_dom"/>
</dbReference>
<keyword evidence="1" id="KW-0145">Chemotaxis</keyword>
<keyword evidence="5" id="KW-1133">Transmembrane helix</keyword>
<dbReference type="PROSITE" id="PS50111">
    <property type="entry name" value="CHEMOTAXIS_TRANSDUC_2"/>
    <property type="match status" value="1"/>
</dbReference>
<dbReference type="PANTHER" id="PTHR43531:SF11">
    <property type="entry name" value="METHYL-ACCEPTING CHEMOTAXIS PROTEIN 3"/>
    <property type="match status" value="1"/>
</dbReference>
<protein>
    <submittedName>
        <fullName evidence="8">Methyl-accepting chemotaxis protein</fullName>
    </submittedName>
</protein>
<evidence type="ECO:0000259" key="6">
    <source>
        <dbReference type="PROSITE" id="PS50111"/>
    </source>
</evidence>
<evidence type="ECO:0000259" key="7">
    <source>
        <dbReference type="PROSITE" id="PS50885"/>
    </source>
</evidence>
<dbReference type="EMBL" id="CP124535">
    <property type="protein sequence ID" value="WGV17573.1"/>
    <property type="molecule type" value="Genomic_DNA"/>
</dbReference>
<sequence length="563" mass="59772">MRLTIKTKLVMTFAFVFVLWGVSVGVALMHLASGNTRYAETIDVHLPRLDALNDLISLAKDERLILSRILVELPNAPQDHLPKLQQELLAIADRIHAAEDIVMDRNTDAVLLQKMEELHVLHDQGEELMVRVTAAEAANDQFTAHTMYHNELGTLSTQMMALLDEMETAIRANITQQEQETLADYAGARTSLITLFGLSALAAFGMAGWTLVGLSRGLRQSVALAKVISNGDLRETTEARTNDEIGDLLRAQNDMVMKLRDVVARVNQSARNVATGSGQMAATSDALSQGASEQASSTEEASAAVEQMAANIKQSAENAEITEKIALKSAEDARASGAAVSEAVEAMQTIADRIMIVQEIARQTDLLALNAAVEAARAGEHGRGFAVVAAEVRKLAERSQTAASEISSLSTSTVRAAVSAGEMLQGLVPDIEKTAALVTEISQASRELATGSAQISLSIQQLDKVTQENTSAAEQLSASATELANQSDQLAEAIAFFRTGDAAATPAPSATQATTAAKTAPPAPRSGTATAKVSQPVEGGFDFDLGAAPDDDLDTRFKRRDAA</sequence>
<feature type="domain" description="Methyl-accepting transducer" evidence="6">
    <location>
        <begin position="269"/>
        <end position="484"/>
    </location>
</feature>
<dbReference type="PROSITE" id="PS50885">
    <property type="entry name" value="HAMP"/>
    <property type="match status" value="1"/>
</dbReference>
<feature type="region of interest" description="Disordered" evidence="4">
    <location>
        <begin position="274"/>
        <end position="299"/>
    </location>
</feature>
<evidence type="ECO:0000256" key="4">
    <source>
        <dbReference type="SAM" id="MobiDB-lite"/>
    </source>
</evidence>
<comment type="similarity">
    <text evidence="2">Belongs to the methyl-accepting chemotaxis (MCP) protein family.</text>
</comment>
<evidence type="ECO:0000313" key="9">
    <source>
        <dbReference type="Proteomes" id="UP001230978"/>
    </source>
</evidence>
<evidence type="ECO:0000256" key="5">
    <source>
        <dbReference type="SAM" id="Phobius"/>
    </source>
</evidence>
<feature type="compositionally biased region" description="Low complexity" evidence="4">
    <location>
        <begin position="505"/>
        <end position="520"/>
    </location>
</feature>
<dbReference type="PANTHER" id="PTHR43531">
    <property type="entry name" value="PROTEIN ICFG"/>
    <property type="match status" value="1"/>
</dbReference>
<dbReference type="SMART" id="SM00304">
    <property type="entry name" value="HAMP"/>
    <property type="match status" value="1"/>
</dbReference>
<evidence type="ECO:0000256" key="2">
    <source>
        <dbReference type="ARBA" id="ARBA00029447"/>
    </source>
</evidence>
<gene>
    <name evidence="8" type="ORF">QF092_07230</name>
</gene>
<dbReference type="Pfam" id="PF00015">
    <property type="entry name" value="MCPsignal"/>
    <property type="match status" value="1"/>
</dbReference>
<feature type="transmembrane region" description="Helical" evidence="5">
    <location>
        <begin position="192"/>
        <end position="212"/>
    </location>
</feature>
<proteinExistence type="inferred from homology"/>
<dbReference type="RefSeq" id="WP_281468991.1">
    <property type="nucleotide sequence ID" value="NZ_CP124535.1"/>
</dbReference>
<name>A0ABY8Q9L0_9RHOB</name>
<dbReference type="InterPro" id="IPR003660">
    <property type="entry name" value="HAMP_dom"/>
</dbReference>
<feature type="domain" description="HAMP" evidence="7">
    <location>
        <begin position="212"/>
        <end position="264"/>
    </location>
</feature>
<dbReference type="Proteomes" id="UP001230978">
    <property type="component" value="Chromosome"/>
</dbReference>
<dbReference type="SMART" id="SM00283">
    <property type="entry name" value="MA"/>
    <property type="match status" value="1"/>
</dbReference>
<keyword evidence="9" id="KW-1185">Reference proteome</keyword>
<keyword evidence="5" id="KW-0812">Transmembrane</keyword>
<accession>A0ABY8Q9L0</accession>
<evidence type="ECO:0000256" key="1">
    <source>
        <dbReference type="ARBA" id="ARBA00022500"/>
    </source>
</evidence>
<dbReference type="SUPFAM" id="SSF58104">
    <property type="entry name" value="Methyl-accepting chemotaxis protein (MCP) signaling domain"/>
    <property type="match status" value="1"/>
</dbReference>
<organism evidence="8 9">
    <name type="scientific">Fuscovulum ytuae</name>
    <dbReference type="NCBI Taxonomy" id="3042299"/>
    <lineage>
        <taxon>Bacteria</taxon>
        <taxon>Pseudomonadati</taxon>
        <taxon>Pseudomonadota</taxon>
        <taxon>Alphaproteobacteria</taxon>
        <taxon>Rhodobacterales</taxon>
        <taxon>Paracoccaceae</taxon>
        <taxon>Fuscovulum</taxon>
    </lineage>
</organism>
<evidence type="ECO:0000313" key="8">
    <source>
        <dbReference type="EMBL" id="WGV17573.1"/>
    </source>
</evidence>
<feature type="compositionally biased region" description="Low complexity" evidence="4">
    <location>
        <begin position="288"/>
        <end position="299"/>
    </location>
</feature>
<dbReference type="Gene3D" id="1.10.287.950">
    <property type="entry name" value="Methyl-accepting chemotaxis protein"/>
    <property type="match status" value="1"/>
</dbReference>
<dbReference type="CDD" id="cd06225">
    <property type="entry name" value="HAMP"/>
    <property type="match status" value="1"/>
</dbReference>
<dbReference type="PRINTS" id="PR00260">
    <property type="entry name" value="CHEMTRNSDUCR"/>
</dbReference>
<dbReference type="InterPro" id="IPR004090">
    <property type="entry name" value="Chemotax_Me-accpt_rcpt"/>
</dbReference>
<keyword evidence="3" id="KW-0807">Transducer</keyword>
<feature type="compositionally biased region" description="Basic and acidic residues" evidence="4">
    <location>
        <begin position="554"/>
        <end position="563"/>
    </location>
</feature>